<dbReference type="GO" id="GO:0030246">
    <property type="term" value="F:carbohydrate binding"/>
    <property type="evidence" value="ECO:0007669"/>
    <property type="project" value="InterPro"/>
</dbReference>
<feature type="region of interest" description="Disordered" evidence="1">
    <location>
        <begin position="131"/>
        <end position="202"/>
    </location>
</feature>
<sequence>MFYFEPKEVDVESGETVTIDLVASSHGAYGDGVGELSATIAYDPDVFTVTDVEHGPMLAADDGDAAVDGAVEIDDDAGTVTIEQKRTPAGDGATATETAATITLEVAADAEPTTETLEVRDAEMRLVSDAQQSTIEHDGTVHVDGGGESGGDGDDGPDGVTLANEGESDDGAESGDETESNEATDDASGEDSSDDSVPGFTVPSVLVGIGALLWFRSLR</sequence>
<dbReference type="EMBL" id="CP071462">
    <property type="protein sequence ID" value="QSX01215.1"/>
    <property type="molecule type" value="Genomic_DNA"/>
</dbReference>
<evidence type="ECO:0000313" key="3">
    <source>
        <dbReference type="EMBL" id="QSX01215.1"/>
    </source>
</evidence>
<protein>
    <recommendedName>
        <fullName evidence="2">Cohesin domain-containing protein</fullName>
    </recommendedName>
</protein>
<organism evidence="3 4">
    <name type="scientific">Haloterrigena alkaliphila</name>
    <dbReference type="NCBI Taxonomy" id="2816475"/>
    <lineage>
        <taxon>Archaea</taxon>
        <taxon>Methanobacteriati</taxon>
        <taxon>Methanobacteriota</taxon>
        <taxon>Stenosarchaea group</taxon>
        <taxon>Halobacteria</taxon>
        <taxon>Halobacteriales</taxon>
        <taxon>Natrialbaceae</taxon>
        <taxon>Haloterrigena</taxon>
    </lineage>
</organism>
<evidence type="ECO:0000313" key="4">
    <source>
        <dbReference type="Proteomes" id="UP000663203"/>
    </source>
</evidence>
<dbReference type="Gene3D" id="2.60.40.680">
    <property type="match status" value="1"/>
</dbReference>
<dbReference type="Proteomes" id="UP000663203">
    <property type="component" value="Chromosome"/>
</dbReference>
<dbReference type="InterPro" id="IPR008965">
    <property type="entry name" value="CBM2/CBM3_carb-bd_dom_sf"/>
</dbReference>
<dbReference type="Pfam" id="PF00963">
    <property type="entry name" value="Cohesin"/>
    <property type="match status" value="1"/>
</dbReference>
<name>A0A8A2VLD5_9EURY</name>
<dbReference type="GO" id="GO:0000272">
    <property type="term" value="P:polysaccharide catabolic process"/>
    <property type="evidence" value="ECO:0007669"/>
    <property type="project" value="InterPro"/>
</dbReference>
<dbReference type="InterPro" id="IPR002102">
    <property type="entry name" value="Cohesin_dom"/>
</dbReference>
<feature type="compositionally biased region" description="Acidic residues" evidence="1">
    <location>
        <begin position="166"/>
        <end position="194"/>
    </location>
</feature>
<proteinExistence type="predicted"/>
<reference evidence="3 4" key="1">
    <citation type="submission" date="2021-03" db="EMBL/GenBank/DDBJ databases">
        <title>Haloterrigena longa sp. nov. and Haloterrigena limicola sp. nov., extremely halophilic archaea isolated from a salt lake.</title>
        <authorList>
            <person name="Henglin C."/>
        </authorList>
    </citation>
    <scope>NUCLEOTIDE SEQUENCE [LARGE SCALE GENOMIC DNA]</scope>
    <source>
        <strain evidence="3 4">KZCA68</strain>
    </source>
</reference>
<feature type="domain" description="Cohesin" evidence="2">
    <location>
        <begin position="7"/>
        <end position="141"/>
    </location>
</feature>
<dbReference type="AlphaFoldDB" id="A0A8A2VLD5"/>
<gene>
    <name evidence="3" type="ORF">J0X25_15625</name>
</gene>
<dbReference type="SUPFAM" id="SSF49384">
    <property type="entry name" value="Carbohydrate-binding domain"/>
    <property type="match status" value="1"/>
</dbReference>
<evidence type="ECO:0000256" key="1">
    <source>
        <dbReference type="SAM" id="MobiDB-lite"/>
    </source>
</evidence>
<dbReference type="KEGG" id="hakz:J0X25_15625"/>
<evidence type="ECO:0000259" key="2">
    <source>
        <dbReference type="Pfam" id="PF00963"/>
    </source>
</evidence>
<accession>A0A8A2VLD5</accession>
<keyword evidence="4" id="KW-1185">Reference proteome</keyword>